<evidence type="ECO:0000256" key="3">
    <source>
        <dbReference type="ARBA" id="ARBA00022443"/>
    </source>
</evidence>
<feature type="domain" description="EF-hand" evidence="13">
    <location>
        <begin position="1190"/>
        <end position="1225"/>
    </location>
</feature>
<dbReference type="GO" id="GO:0007026">
    <property type="term" value="P:negative regulation of microtubule depolymerization"/>
    <property type="evidence" value="ECO:0007669"/>
    <property type="project" value="UniProtKB-ARBA"/>
</dbReference>
<evidence type="ECO:0000313" key="14">
    <source>
        <dbReference type="EMBL" id="PIO68295.1"/>
    </source>
</evidence>
<dbReference type="GO" id="GO:0005509">
    <property type="term" value="F:calcium ion binding"/>
    <property type="evidence" value="ECO:0007669"/>
    <property type="project" value="InterPro"/>
</dbReference>
<keyword evidence="12" id="KW-0175">Coiled coil</keyword>
<dbReference type="Gene3D" id="1.10.238.10">
    <property type="entry name" value="EF-hand"/>
    <property type="match status" value="2"/>
</dbReference>
<feature type="coiled-coil region" evidence="12">
    <location>
        <begin position="84"/>
        <end position="125"/>
    </location>
</feature>
<dbReference type="InterPro" id="IPR002017">
    <property type="entry name" value="Spectrin_repeat"/>
</dbReference>
<keyword evidence="10" id="KW-0009">Actin-binding</keyword>
<evidence type="ECO:0000256" key="12">
    <source>
        <dbReference type="SAM" id="Coils"/>
    </source>
</evidence>
<keyword evidence="15" id="KW-1185">Reference proteome</keyword>
<dbReference type="FunFam" id="1.20.58.60:FF:000007">
    <property type="entry name" value="Spectrin alpha chain non-erythrocytic 1"/>
    <property type="match status" value="1"/>
</dbReference>
<dbReference type="InterPro" id="IPR011992">
    <property type="entry name" value="EF-hand-dom_pair"/>
</dbReference>
<dbReference type="GO" id="GO:0042062">
    <property type="term" value="P:long-term strengthening of neuromuscular junction"/>
    <property type="evidence" value="ECO:0007669"/>
    <property type="project" value="UniProtKB-ARBA"/>
</dbReference>
<dbReference type="SMART" id="SM01184">
    <property type="entry name" value="efhand_Ca_insen"/>
    <property type="match status" value="1"/>
</dbReference>
<evidence type="ECO:0000313" key="15">
    <source>
        <dbReference type="Proteomes" id="UP000230423"/>
    </source>
</evidence>
<proteinExistence type="inferred from homology"/>
<comment type="similarity">
    <text evidence="2">Belongs to the spectrin family.</text>
</comment>
<dbReference type="InterPro" id="IPR018159">
    <property type="entry name" value="Spectrin/alpha-actinin"/>
</dbReference>
<evidence type="ECO:0000259" key="13">
    <source>
        <dbReference type="PROSITE" id="PS50222"/>
    </source>
</evidence>
<evidence type="ECO:0000256" key="7">
    <source>
        <dbReference type="ARBA" id="ARBA00022723"/>
    </source>
</evidence>
<feature type="domain" description="EF-hand" evidence="13">
    <location>
        <begin position="1233"/>
        <end position="1268"/>
    </location>
</feature>
<dbReference type="FunFam" id="1.20.58.60:FF:000020">
    <property type="entry name" value="Spectrin alpha chain, non-erythrocytic 1"/>
    <property type="match status" value="3"/>
</dbReference>
<dbReference type="FunFam" id="1.20.58.60:FF:000017">
    <property type="entry name" value="Spectrin alpha chain, non-erythrocytic 1"/>
    <property type="match status" value="1"/>
</dbReference>
<dbReference type="SMART" id="SM00054">
    <property type="entry name" value="EFh"/>
    <property type="match status" value="2"/>
</dbReference>
<keyword evidence="6" id="KW-0597">Phosphoprotein</keyword>
<feature type="coiled-coil region" evidence="12">
    <location>
        <begin position="17"/>
        <end position="44"/>
    </location>
</feature>
<dbReference type="SUPFAM" id="SSF46966">
    <property type="entry name" value="Spectrin repeat"/>
    <property type="match status" value="9"/>
</dbReference>
<dbReference type="PROSITE" id="PS50222">
    <property type="entry name" value="EF_HAND_2"/>
    <property type="match status" value="2"/>
</dbReference>
<organism evidence="14 15">
    <name type="scientific">Teladorsagia circumcincta</name>
    <name type="common">Brown stomach worm</name>
    <name type="synonym">Ostertagia circumcincta</name>
    <dbReference type="NCBI Taxonomy" id="45464"/>
    <lineage>
        <taxon>Eukaryota</taxon>
        <taxon>Metazoa</taxon>
        <taxon>Ecdysozoa</taxon>
        <taxon>Nematoda</taxon>
        <taxon>Chromadorea</taxon>
        <taxon>Rhabditida</taxon>
        <taxon>Rhabditina</taxon>
        <taxon>Rhabditomorpha</taxon>
        <taxon>Strongyloidea</taxon>
        <taxon>Trichostrongylidae</taxon>
        <taxon>Teladorsagia</taxon>
    </lineage>
</organism>
<keyword evidence="3" id="KW-0728">SH3 domain</keyword>
<name>A0A2G9UDG4_TELCI</name>
<dbReference type="FunFam" id="1.20.58.60:FF:000013">
    <property type="entry name" value="Spectrin alpha chain, non-erythrocytic 1"/>
    <property type="match status" value="1"/>
</dbReference>
<feature type="coiled-coil region" evidence="12">
    <location>
        <begin position="493"/>
        <end position="563"/>
    </location>
</feature>
<evidence type="ECO:0000256" key="8">
    <source>
        <dbReference type="ARBA" id="ARBA00022737"/>
    </source>
</evidence>
<reference evidence="14 15" key="1">
    <citation type="submission" date="2015-09" db="EMBL/GenBank/DDBJ databases">
        <title>Draft genome of the parasitic nematode Teladorsagia circumcincta isolate WARC Sus (inbred).</title>
        <authorList>
            <person name="Mitreva M."/>
        </authorList>
    </citation>
    <scope>NUCLEOTIDE SEQUENCE [LARGE SCALE GENOMIC DNA]</scope>
    <source>
        <strain evidence="14 15">S</strain>
    </source>
</reference>
<dbReference type="GO" id="GO:0008017">
    <property type="term" value="F:microtubule binding"/>
    <property type="evidence" value="ECO:0007669"/>
    <property type="project" value="UniProtKB-ARBA"/>
</dbReference>
<feature type="coiled-coil region" evidence="12">
    <location>
        <begin position="1025"/>
        <end position="1052"/>
    </location>
</feature>
<dbReference type="PROSITE" id="PS00018">
    <property type="entry name" value="EF_HAND_1"/>
    <property type="match status" value="1"/>
</dbReference>
<evidence type="ECO:0000256" key="10">
    <source>
        <dbReference type="ARBA" id="ARBA00023203"/>
    </source>
</evidence>
<dbReference type="SMART" id="SM00150">
    <property type="entry name" value="SPEC"/>
    <property type="match status" value="10"/>
</dbReference>
<dbReference type="Proteomes" id="UP000230423">
    <property type="component" value="Unassembled WGS sequence"/>
</dbReference>
<dbReference type="Pfam" id="PF13499">
    <property type="entry name" value="EF-hand_7"/>
    <property type="match status" value="1"/>
</dbReference>
<dbReference type="FunFam" id="1.20.58.60:FF:000037">
    <property type="entry name" value="Spectrin alpha chain non-erythrocytic 1"/>
    <property type="match status" value="1"/>
</dbReference>
<keyword evidence="4" id="KW-0117">Actin capping</keyword>
<dbReference type="GO" id="GO:0045169">
    <property type="term" value="C:fusome"/>
    <property type="evidence" value="ECO:0007669"/>
    <property type="project" value="UniProtKB-ARBA"/>
</dbReference>
<dbReference type="Pfam" id="PF00435">
    <property type="entry name" value="Spectrin"/>
    <property type="match status" value="10"/>
</dbReference>
<dbReference type="EMBL" id="KZ347163">
    <property type="protein sequence ID" value="PIO68295.1"/>
    <property type="molecule type" value="Genomic_DNA"/>
</dbReference>
<evidence type="ECO:0000256" key="6">
    <source>
        <dbReference type="ARBA" id="ARBA00022553"/>
    </source>
</evidence>
<dbReference type="InterPro" id="IPR018247">
    <property type="entry name" value="EF_Hand_1_Ca_BS"/>
</dbReference>
<evidence type="ECO:0000256" key="5">
    <source>
        <dbReference type="ARBA" id="ARBA00022490"/>
    </source>
</evidence>
<dbReference type="OrthoDB" id="6018565at2759"/>
<keyword evidence="5" id="KW-0963">Cytoplasm</keyword>
<evidence type="ECO:0000256" key="2">
    <source>
        <dbReference type="ARBA" id="ARBA00006826"/>
    </source>
</evidence>
<protein>
    <submittedName>
        <fullName evidence="14">Spectrin repeat-containing domain protein</fullName>
    </submittedName>
</protein>
<evidence type="ECO:0000256" key="1">
    <source>
        <dbReference type="ARBA" id="ARBA00004245"/>
    </source>
</evidence>
<dbReference type="Gene3D" id="1.20.58.60">
    <property type="match status" value="11"/>
</dbReference>
<dbReference type="FunFam" id="1.10.238.10:FF:000032">
    <property type="entry name" value="Spectrin alpha chain, non-erythrocytic 1"/>
    <property type="match status" value="1"/>
</dbReference>
<dbReference type="FunFam" id="1.10.238.10:FF:000020">
    <property type="entry name" value="spectrin alpha chain, non-erythrocytic 1"/>
    <property type="match status" value="1"/>
</dbReference>
<dbReference type="InterPro" id="IPR002048">
    <property type="entry name" value="EF_hand_dom"/>
</dbReference>
<dbReference type="InterPro" id="IPR014837">
    <property type="entry name" value="EF-hand_Ca_insen"/>
</dbReference>
<keyword evidence="7" id="KW-0479">Metal-binding</keyword>
<dbReference type="FunFam" id="1.20.58.60:FF:000035">
    <property type="entry name" value="Spectrin alpha chain, non-erythrocytic 1"/>
    <property type="match status" value="1"/>
</dbReference>
<dbReference type="GO" id="GO:0005856">
    <property type="term" value="C:cytoskeleton"/>
    <property type="evidence" value="ECO:0007669"/>
    <property type="project" value="UniProtKB-SubCell"/>
</dbReference>
<keyword evidence="11" id="KW-0206">Cytoskeleton</keyword>
<dbReference type="Pfam" id="PF08726">
    <property type="entry name" value="EFhand_Ca_insen"/>
    <property type="match status" value="1"/>
</dbReference>
<dbReference type="GO" id="GO:0016328">
    <property type="term" value="C:lateral plasma membrane"/>
    <property type="evidence" value="ECO:0007669"/>
    <property type="project" value="UniProtKB-ARBA"/>
</dbReference>
<gene>
    <name evidence="14" type="ORF">TELCIR_09924</name>
</gene>
<dbReference type="SUPFAM" id="SSF47473">
    <property type="entry name" value="EF-hand"/>
    <property type="match status" value="1"/>
</dbReference>
<dbReference type="PANTHER" id="PTHR11915">
    <property type="entry name" value="SPECTRIN/FILAMIN RELATED CYTOSKELETAL PROTEIN"/>
    <property type="match status" value="1"/>
</dbReference>
<accession>A0A2G9UDG4</accession>
<keyword evidence="9" id="KW-0106">Calcium</keyword>
<evidence type="ECO:0000256" key="4">
    <source>
        <dbReference type="ARBA" id="ARBA00022467"/>
    </source>
</evidence>
<comment type="subcellular location">
    <subcellularLocation>
        <location evidence="1">Cytoplasm</location>
        <location evidence="1">Cytoskeleton</location>
    </subcellularLocation>
</comment>
<sequence length="1340" mass="156739">MNQIATALTSVGQTETAVRIRQQIEDLNARWRALEEQTEQREQQLGSAHEVQRFHRDVDETRDWIQEKDDALDSDDFGRDLRSVQALQRKHEGVERDLAALGDKIKSLDEKANRLRQSHPEAAEQIYDLQRELNEQWNRLTAKANNRKEKLLDSYDYQRFLSDYRDLMQWISAMNQLVSSQELANDVTGAEALLERHQEYRTEIDSRAATFHAFEQFGNQLLNNNHYASEDIAKRLNDVNAARQGLEDAWVARRNILDQCLELQLFYRDCEQADTWMSARENFLAQEDPTGDNVESLIKKHEDFDKAINSQQEKIAGLQQFANQLINSNHYDKDAVARKRDMILDRWERLKSALIEKRSKLGESQTLQQFSRDADEIENWIAEKFQQKHQKQQAFEAELAANADRIATLITAGQNLIDGAKCAGGEDAVSARLKALNDQWELLVKTTTEKSYRLKEANKQKSFMAAVKDLEFWLGEVEILLQSDDYGKDLASIENLLKKHQLLEADIIAHQDRVQEMNQQADSLLERDQFAGQQIAERRKVIADRYERVKEMANDRRDKLNKALNVHQFFRDIDDEESWIKEKKLLVSSDDYGRDLPGVQNLRRKHRRLDTELASHEPLVSQVRLKGEELLRSSGIGGDEIQKRMADLERSWGQIRDLTGSRHQKLSESEEFQEFLGKIEEEEAWMNEKQQILGSDNYGDNMAGVQGLLKKHDTFEVDLQLHKQRVDDLIRQGKQLIDSGNHHGPRIKDRCDQLLKRLHDIQDMAARRLQKLRDNSAYLQFIHQKLSESEEFQEFLGKIEEEEAWMNEKQQILGSDNYGDNMAGVQGLLKKHDTFEVDLQLHKQRVDDLIRQGKQVKFVVNVEGEKTDEVQSQLIDSGNHHGPRIKDRCDQLLKRLHDIQDMAARRLQKLRDNSAYLQFMWKCDVVESWIVPYRITELKDQLVSSSHHQSPAIQKRHANVITRWQQLLAHSEGRRQKLLKMQDQYKQIEELYLAFAKKASTFNSWFENAEEDLTDPVRCNSLEEIRALREAHAEFQRSLSSAEEDFRQLQALDRQIKSFNVGPNPYTWFTMDALEDTWRNLQRIIKDREVELQKENARQEENDRLRRDFAKLANVFHNWLTQTRQVVYPLIRLIQLFIFCGMNKSFLRYTEHSTVGLAQAWDQLDQLAMRMQHNLEQQIQARNQSGVTEEALREFSMMFKHFDKEKCGRLDHQQFKSCLRALGYDLPMVDEGQPEPEFNRILDIVDPNRDGYVTLQEYMAFMISKETENIQSSEEIEMAFRALSKEFRPYVTAEELYANLTTEQAEYCIKRMKPYTDAISGRSIQGGLDYEQFVHALFQS</sequence>
<dbReference type="GO" id="GO:0051693">
    <property type="term" value="P:actin filament capping"/>
    <property type="evidence" value="ECO:0007669"/>
    <property type="project" value="UniProtKB-KW"/>
</dbReference>
<dbReference type="CDD" id="cd00176">
    <property type="entry name" value="SPEC"/>
    <property type="match status" value="5"/>
</dbReference>
<evidence type="ECO:0000256" key="11">
    <source>
        <dbReference type="ARBA" id="ARBA00023212"/>
    </source>
</evidence>
<evidence type="ECO:0000256" key="9">
    <source>
        <dbReference type="ARBA" id="ARBA00022837"/>
    </source>
</evidence>
<dbReference type="CDD" id="cd00051">
    <property type="entry name" value="EFh"/>
    <property type="match status" value="1"/>
</dbReference>
<dbReference type="GO" id="GO:0003779">
    <property type="term" value="F:actin binding"/>
    <property type="evidence" value="ECO:0007669"/>
    <property type="project" value="UniProtKB-KW"/>
</dbReference>
<keyword evidence="8" id="KW-0677">Repeat</keyword>